<keyword evidence="12" id="KW-0472">Membrane</keyword>
<dbReference type="PANTHER" id="PTHR24174">
    <property type="entry name" value="ANKYRIN REPEAT AND STERILE ALPHA MOTIF DOMAIN-CONTAINING PROTEIN 1"/>
    <property type="match status" value="1"/>
</dbReference>
<evidence type="ECO:0000256" key="8">
    <source>
        <dbReference type="ARBA" id="ARBA00022699"/>
    </source>
</evidence>
<dbReference type="InterPro" id="IPR036028">
    <property type="entry name" value="SH3-like_dom_sf"/>
</dbReference>
<accession>A0AAV2BFU8</accession>
<keyword evidence="12" id="KW-1053">Target membrane</keyword>
<dbReference type="Pfam" id="PF12796">
    <property type="entry name" value="Ank_2"/>
    <property type="match status" value="2"/>
</dbReference>
<dbReference type="GO" id="GO:0090729">
    <property type="term" value="F:toxin activity"/>
    <property type="evidence" value="ECO:0007669"/>
    <property type="project" value="UniProtKB-KW"/>
</dbReference>
<evidence type="ECO:0000259" key="17">
    <source>
        <dbReference type="PROSITE" id="PS50105"/>
    </source>
</evidence>
<dbReference type="InterPro" id="IPR036770">
    <property type="entry name" value="Ankyrin_rpt-contain_sf"/>
</dbReference>
<keyword evidence="3 14" id="KW-0728">SH3 domain</keyword>
<evidence type="ECO:0000256" key="1">
    <source>
        <dbReference type="ARBA" id="ARBA00004175"/>
    </source>
</evidence>
<dbReference type="PROSITE" id="PS50105">
    <property type="entry name" value="SAM_DOMAIN"/>
    <property type="match status" value="2"/>
</dbReference>
<dbReference type="Proteomes" id="UP001497382">
    <property type="component" value="Unassembled WGS sequence"/>
</dbReference>
<feature type="compositionally biased region" description="Polar residues" evidence="15">
    <location>
        <begin position="1084"/>
        <end position="1112"/>
    </location>
</feature>
<feature type="domain" description="SAM" evidence="17">
    <location>
        <begin position="572"/>
        <end position="635"/>
    </location>
</feature>
<dbReference type="PROSITE" id="PS50088">
    <property type="entry name" value="ANK_REPEAT"/>
    <property type="match status" value="5"/>
</dbReference>
<keyword evidence="6" id="KW-1052">Target cell membrane</keyword>
<dbReference type="GO" id="GO:0044231">
    <property type="term" value="C:host cell presynaptic membrane"/>
    <property type="evidence" value="ECO:0007669"/>
    <property type="project" value="UniProtKB-KW"/>
</dbReference>
<evidence type="ECO:0000256" key="6">
    <source>
        <dbReference type="ARBA" id="ARBA00022537"/>
    </source>
</evidence>
<keyword evidence="19" id="KW-1185">Reference proteome</keyword>
<feature type="domain" description="SH3" evidence="16">
    <location>
        <begin position="289"/>
        <end position="354"/>
    </location>
</feature>
<dbReference type="InterPro" id="IPR035497">
    <property type="entry name" value="Caskin1/2_SAM_1"/>
</dbReference>
<feature type="compositionally biased region" description="Polar residues" evidence="15">
    <location>
        <begin position="722"/>
        <end position="736"/>
    </location>
</feature>
<evidence type="ECO:0000256" key="5">
    <source>
        <dbReference type="ARBA" id="ARBA00022525"/>
    </source>
</evidence>
<gene>
    <name evidence="18" type="ORF">LARSCL_LOCUS18905</name>
</gene>
<feature type="repeat" description="ANK" evidence="13">
    <location>
        <begin position="54"/>
        <end position="86"/>
    </location>
</feature>
<dbReference type="PROSITE" id="PS50297">
    <property type="entry name" value="ANK_REP_REGION"/>
    <property type="match status" value="5"/>
</dbReference>
<dbReference type="SUPFAM" id="SSF48403">
    <property type="entry name" value="Ankyrin repeat"/>
    <property type="match status" value="1"/>
</dbReference>
<feature type="repeat" description="ANK" evidence="13">
    <location>
        <begin position="228"/>
        <end position="260"/>
    </location>
</feature>
<dbReference type="SMART" id="SM00326">
    <property type="entry name" value="SH3"/>
    <property type="match status" value="1"/>
</dbReference>
<feature type="region of interest" description="Disordered" evidence="15">
    <location>
        <begin position="357"/>
        <end position="430"/>
    </location>
</feature>
<dbReference type="Gene3D" id="1.10.150.50">
    <property type="entry name" value="Transcription Factor, Ets-1"/>
    <property type="match status" value="2"/>
</dbReference>
<dbReference type="PRINTS" id="PR01415">
    <property type="entry name" value="ANKYRIN"/>
</dbReference>
<dbReference type="GO" id="GO:0006887">
    <property type="term" value="P:exocytosis"/>
    <property type="evidence" value="ECO:0007669"/>
    <property type="project" value="UniProtKB-KW"/>
</dbReference>
<evidence type="ECO:0000256" key="13">
    <source>
        <dbReference type="PROSITE-ProRule" id="PRU00023"/>
    </source>
</evidence>
<dbReference type="GO" id="GO:0005576">
    <property type="term" value="C:extracellular region"/>
    <property type="evidence" value="ECO:0007669"/>
    <property type="project" value="UniProtKB-SubCell"/>
</dbReference>
<keyword evidence="10" id="KW-0638">Presynaptic neurotoxin</keyword>
<name>A0AAV2BFU8_9ARAC</name>
<feature type="compositionally biased region" description="Low complexity" evidence="15">
    <location>
        <begin position="494"/>
        <end position="511"/>
    </location>
</feature>
<feature type="region of interest" description="Disordered" evidence="15">
    <location>
        <begin position="491"/>
        <end position="530"/>
    </location>
</feature>
<dbReference type="Pfam" id="PF07653">
    <property type="entry name" value="SH3_2"/>
    <property type="match status" value="1"/>
</dbReference>
<dbReference type="InterPro" id="IPR001660">
    <property type="entry name" value="SAM"/>
</dbReference>
<evidence type="ECO:0000256" key="4">
    <source>
        <dbReference type="ARBA" id="ARBA00022483"/>
    </source>
</evidence>
<dbReference type="Pfam" id="PF13637">
    <property type="entry name" value="Ank_4"/>
    <property type="match status" value="1"/>
</dbReference>
<comment type="subcellular location">
    <subcellularLocation>
        <location evidence="2">Secreted</location>
    </subcellularLocation>
    <subcellularLocation>
        <location evidence="1">Target cell membrane</location>
    </subcellularLocation>
</comment>
<keyword evidence="4" id="KW-0268">Exocytosis</keyword>
<evidence type="ECO:0000256" key="3">
    <source>
        <dbReference type="ARBA" id="ARBA00022443"/>
    </source>
</evidence>
<dbReference type="Gene3D" id="1.25.40.20">
    <property type="entry name" value="Ankyrin repeat-containing domain"/>
    <property type="match status" value="3"/>
</dbReference>
<keyword evidence="8" id="KW-0528">Neurotoxin</keyword>
<proteinExistence type="predicted"/>
<feature type="region of interest" description="Disordered" evidence="15">
    <location>
        <begin position="983"/>
        <end position="1069"/>
    </location>
</feature>
<evidence type="ECO:0000259" key="16">
    <source>
        <dbReference type="PROSITE" id="PS50002"/>
    </source>
</evidence>
<evidence type="ECO:0000256" key="9">
    <source>
        <dbReference type="ARBA" id="ARBA00022737"/>
    </source>
</evidence>
<keyword evidence="7" id="KW-0800">Toxin</keyword>
<evidence type="ECO:0000256" key="12">
    <source>
        <dbReference type="ARBA" id="ARBA00023298"/>
    </source>
</evidence>
<dbReference type="InterPro" id="IPR013761">
    <property type="entry name" value="SAM/pointed_sf"/>
</dbReference>
<dbReference type="InterPro" id="IPR002110">
    <property type="entry name" value="Ankyrin_rpt"/>
</dbReference>
<dbReference type="EMBL" id="CAXIEN010000353">
    <property type="protein sequence ID" value="CAL1294770.1"/>
    <property type="molecule type" value="Genomic_DNA"/>
</dbReference>
<dbReference type="SMART" id="SM00454">
    <property type="entry name" value="SAM"/>
    <property type="match status" value="2"/>
</dbReference>
<feature type="region of interest" description="Disordered" evidence="15">
    <location>
        <begin position="715"/>
        <end position="736"/>
    </location>
</feature>
<keyword evidence="9" id="KW-0677">Repeat</keyword>
<reference evidence="18 19" key="1">
    <citation type="submission" date="2024-04" db="EMBL/GenBank/DDBJ databases">
        <authorList>
            <person name="Rising A."/>
            <person name="Reimegard J."/>
            <person name="Sonavane S."/>
            <person name="Akerstrom W."/>
            <person name="Nylinder S."/>
            <person name="Hedman E."/>
            <person name="Kallberg Y."/>
        </authorList>
    </citation>
    <scope>NUCLEOTIDE SEQUENCE [LARGE SCALE GENOMIC DNA]</scope>
</reference>
<dbReference type="PANTHER" id="PTHR24174:SF16">
    <property type="entry name" value="CASKIN-2"/>
    <property type="match status" value="1"/>
</dbReference>
<dbReference type="SUPFAM" id="SSF50044">
    <property type="entry name" value="SH3-domain"/>
    <property type="match status" value="1"/>
</dbReference>
<evidence type="ECO:0000256" key="15">
    <source>
        <dbReference type="SAM" id="MobiDB-lite"/>
    </source>
</evidence>
<dbReference type="AlphaFoldDB" id="A0AAV2BFU8"/>
<dbReference type="Gene3D" id="2.30.30.40">
    <property type="entry name" value="SH3 Domains"/>
    <property type="match status" value="1"/>
</dbReference>
<feature type="repeat" description="ANK" evidence="13">
    <location>
        <begin position="196"/>
        <end position="228"/>
    </location>
</feature>
<keyword evidence="11 13" id="KW-0040">ANK repeat</keyword>
<feature type="repeat" description="ANK" evidence="13">
    <location>
        <begin position="87"/>
        <end position="119"/>
    </location>
</feature>
<evidence type="ECO:0000256" key="10">
    <source>
        <dbReference type="ARBA" id="ARBA00023028"/>
    </source>
</evidence>
<evidence type="ECO:0000256" key="11">
    <source>
        <dbReference type="ARBA" id="ARBA00023043"/>
    </source>
</evidence>
<dbReference type="SUPFAM" id="SSF47769">
    <property type="entry name" value="SAM/Pointed domain"/>
    <property type="match status" value="2"/>
</dbReference>
<evidence type="ECO:0000256" key="7">
    <source>
        <dbReference type="ARBA" id="ARBA00022656"/>
    </source>
</evidence>
<evidence type="ECO:0000313" key="18">
    <source>
        <dbReference type="EMBL" id="CAL1294770.1"/>
    </source>
</evidence>
<feature type="repeat" description="ANK" evidence="13">
    <location>
        <begin position="120"/>
        <end position="152"/>
    </location>
</feature>
<feature type="compositionally biased region" description="Low complexity" evidence="15">
    <location>
        <begin position="1051"/>
        <end position="1063"/>
    </location>
</feature>
<dbReference type="FunFam" id="1.10.150.50:FF:000028">
    <property type="entry name" value="caskin-2 isoform X2"/>
    <property type="match status" value="1"/>
</dbReference>
<protein>
    <submittedName>
        <fullName evidence="18">Uncharacterized protein</fullName>
    </submittedName>
</protein>
<sequence length="1163" mass="127589">MLSLSTMGKELDLLQAVKAEDIRGITRILAKYKSSKPKLLGSTRRLNVNAQDCDGISSLHQAALMCNVPIIQLLLDAGAQVDVKDNKGMRPLHYASWQGKPEPVALLLQYNASVNEQANKGETPMHLACQHGHVLVTNLLLKYHSNVLIRNKDHKSPLDLACEFGRYEVVKMLLQHHSTRCRSLLIENPQDIADNDRTTCLHLAARNGHVDVIRLLLNAGIDINRSTLRGTALHEAAMHGKLDVVRMLIESGVDVNKPNSYDQTALDIVRSFTTCHAEKEMKHLLKEIINAVQGRAIRDFDDPNDPNSLPLKEGQQVTVLEQRDDGRWRGIVFHPNYTSTQGYFPASAIQLLDRPVGGSQRTGTLKGGTMKKVPPPVVPELSYRNSGSSFSSGYGSQAAVDRNSCGSLSADEPVSPPPNSPNSDASAYGTLSSPTKHSHFCFPDVQSQYTQVIVHAQPGSGGSTPVDNPPGGPLGCPSVCHAMLEDQGIDVCPSPGGSSASGTSSRHSMSSVDSGRASGSDKVGSQKSHSKHILIESTQHRHSYHSSTSSVSSDDLQIMGNNVAEMMLHGLPDGEILSAWLTSLKYEDYCPLFLQAGYDMPTISRMTPEDLTAIGITKPNHRRKLKAEIARLNISDGIPDYKPNSLLEWLHLLRLEEYYDTLVEQGYDTVDKVTELTWEDLEEIGIQKLGHQKKITLAIKRVKDISNGIKRASHVPEPHELTGSTANTLSRPTTLNNVPPYSYHTQEIAITTARSRISPTSAPDANLEFKTFQQSPPKDEMFQHYMSNRDCNSPSHLSNLYQPNVVTIQVRSTSRGRSLESLDMDDSVSTVMHPPYYGNSDCWYDTVSAWRHNGYDTDSELSVHDHYSYETSGTTTLNRPKGMVKPRPVAKITAKSRQSDPEINYDIDDDPKSLKMANQMIDSWSPQHSWSNMNSSQLYGTLRGKRNPPPPPKRTNSIKNERSIEAMKDEAFATCVKGLASRFVTDLPPPPSDSSDRSVSPALTEDFPPPPSPLSASVIDLSESSAVREDVVRAKDTQGSKFRQRRKDSADSNISTSSTESNSLPFANENVGTIKQRATKCVTGENSPAASPSATLRKSNLPSSQASMSSKRTALAEKKLKEGSGRAMEHSSGATDVIVDIENMLANLSTQLDAMLEYQLNEG</sequence>
<dbReference type="SMART" id="SM00248">
    <property type="entry name" value="ANK"/>
    <property type="match status" value="6"/>
</dbReference>
<dbReference type="FunFam" id="1.10.150.50:FF:000071">
    <property type="entry name" value="Caskin, isoform D"/>
    <property type="match status" value="1"/>
</dbReference>
<feature type="compositionally biased region" description="Low complexity" evidence="15">
    <location>
        <begin position="386"/>
        <end position="396"/>
    </location>
</feature>
<dbReference type="Pfam" id="PF00536">
    <property type="entry name" value="SAM_1"/>
    <property type="match status" value="2"/>
</dbReference>
<dbReference type="PROSITE" id="PS50002">
    <property type="entry name" value="SH3"/>
    <property type="match status" value="1"/>
</dbReference>
<comment type="caution">
    <text evidence="18">The sequence shown here is derived from an EMBL/GenBank/DDBJ whole genome shotgun (WGS) entry which is preliminary data.</text>
</comment>
<evidence type="ECO:0000313" key="19">
    <source>
        <dbReference type="Proteomes" id="UP001497382"/>
    </source>
</evidence>
<evidence type="ECO:0000256" key="2">
    <source>
        <dbReference type="ARBA" id="ARBA00004613"/>
    </source>
</evidence>
<organism evidence="18 19">
    <name type="scientific">Larinioides sclopetarius</name>
    <dbReference type="NCBI Taxonomy" id="280406"/>
    <lineage>
        <taxon>Eukaryota</taxon>
        <taxon>Metazoa</taxon>
        <taxon>Ecdysozoa</taxon>
        <taxon>Arthropoda</taxon>
        <taxon>Chelicerata</taxon>
        <taxon>Arachnida</taxon>
        <taxon>Araneae</taxon>
        <taxon>Araneomorphae</taxon>
        <taxon>Entelegynae</taxon>
        <taxon>Araneoidea</taxon>
        <taxon>Araneidae</taxon>
        <taxon>Larinioides</taxon>
    </lineage>
</organism>
<keyword evidence="5" id="KW-0964">Secreted</keyword>
<feature type="region of interest" description="Disordered" evidence="15">
    <location>
        <begin position="938"/>
        <end position="962"/>
    </location>
</feature>
<dbReference type="InterPro" id="IPR001452">
    <property type="entry name" value="SH3_domain"/>
</dbReference>
<dbReference type="InterPro" id="IPR033635">
    <property type="entry name" value="ANKS1/Caskin"/>
</dbReference>
<dbReference type="CDD" id="cd09497">
    <property type="entry name" value="SAM_caskin1_2_repeat1"/>
    <property type="match status" value="1"/>
</dbReference>
<feature type="domain" description="SAM" evidence="17">
    <location>
        <begin position="641"/>
        <end position="705"/>
    </location>
</feature>
<feature type="region of interest" description="Disordered" evidence="15">
    <location>
        <begin position="1082"/>
        <end position="1114"/>
    </location>
</feature>
<feature type="compositionally biased region" description="Basic and acidic residues" evidence="15">
    <location>
        <begin position="1026"/>
        <end position="1038"/>
    </location>
</feature>
<dbReference type="GO" id="GO:0044218">
    <property type="term" value="C:other organism cell membrane"/>
    <property type="evidence" value="ECO:0007669"/>
    <property type="project" value="UniProtKB-KW"/>
</dbReference>
<evidence type="ECO:0000256" key="14">
    <source>
        <dbReference type="PROSITE-ProRule" id="PRU00192"/>
    </source>
</evidence>